<accession>A0A242ZMH0</accession>
<organism evidence="9 10">
    <name type="scientific">Bacillus wiedmannii</name>
    <dbReference type="NCBI Taxonomy" id="1890302"/>
    <lineage>
        <taxon>Bacteria</taxon>
        <taxon>Bacillati</taxon>
        <taxon>Bacillota</taxon>
        <taxon>Bacilli</taxon>
        <taxon>Bacillales</taxon>
        <taxon>Bacillaceae</taxon>
        <taxon>Bacillus</taxon>
        <taxon>Bacillus cereus group</taxon>
    </lineage>
</organism>
<feature type="transmembrane region" description="Helical" evidence="8">
    <location>
        <begin position="373"/>
        <end position="393"/>
    </location>
</feature>
<dbReference type="GO" id="GO:0042910">
    <property type="term" value="F:xenobiotic transmembrane transporter activity"/>
    <property type="evidence" value="ECO:0007669"/>
    <property type="project" value="InterPro"/>
</dbReference>
<evidence type="ECO:0000256" key="7">
    <source>
        <dbReference type="ARBA" id="ARBA00023136"/>
    </source>
</evidence>
<dbReference type="Pfam" id="PF01554">
    <property type="entry name" value="MatE"/>
    <property type="match status" value="2"/>
</dbReference>
<dbReference type="RefSeq" id="WP_088092066.1">
    <property type="nucleotide sequence ID" value="NZ_JARMNH010000055.1"/>
</dbReference>
<keyword evidence="4" id="KW-1003">Cell membrane</keyword>
<dbReference type="PANTHER" id="PTHR43549">
    <property type="entry name" value="MULTIDRUG RESISTANCE PROTEIN YPNP-RELATED"/>
    <property type="match status" value="1"/>
</dbReference>
<feature type="transmembrane region" description="Helical" evidence="8">
    <location>
        <begin position="405"/>
        <end position="428"/>
    </location>
</feature>
<protein>
    <submittedName>
        <fullName evidence="9">MATE family efflux transporter</fullName>
    </submittedName>
</protein>
<keyword evidence="6 8" id="KW-1133">Transmembrane helix</keyword>
<feature type="transmembrane region" description="Helical" evidence="8">
    <location>
        <begin position="31"/>
        <end position="53"/>
    </location>
</feature>
<dbReference type="GO" id="GO:0005886">
    <property type="term" value="C:plasma membrane"/>
    <property type="evidence" value="ECO:0007669"/>
    <property type="project" value="UniProtKB-SubCell"/>
</dbReference>
<dbReference type="InterPro" id="IPR002528">
    <property type="entry name" value="MATE_fam"/>
</dbReference>
<dbReference type="Proteomes" id="UP000194945">
    <property type="component" value="Unassembled WGS sequence"/>
</dbReference>
<feature type="transmembrane region" description="Helical" evidence="8">
    <location>
        <begin position="252"/>
        <end position="280"/>
    </location>
</feature>
<comment type="subcellular location">
    <subcellularLocation>
        <location evidence="1">Cell membrane</location>
        <topology evidence="1">Multi-pass membrane protein</topology>
    </subcellularLocation>
</comment>
<feature type="transmembrane region" description="Helical" evidence="8">
    <location>
        <begin position="112"/>
        <end position="130"/>
    </location>
</feature>
<feature type="transmembrane region" description="Helical" evidence="8">
    <location>
        <begin position="150"/>
        <end position="170"/>
    </location>
</feature>
<evidence type="ECO:0000313" key="10">
    <source>
        <dbReference type="Proteomes" id="UP000194945"/>
    </source>
</evidence>
<feature type="transmembrane region" description="Helical" evidence="8">
    <location>
        <begin position="300"/>
        <end position="316"/>
    </location>
</feature>
<feature type="transmembrane region" description="Helical" evidence="8">
    <location>
        <begin position="434"/>
        <end position="457"/>
    </location>
</feature>
<feature type="transmembrane region" description="Helical" evidence="8">
    <location>
        <begin position="211"/>
        <end position="231"/>
    </location>
</feature>
<keyword evidence="7 8" id="KW-0472">Membrane</keyword>
<evidence type="ECO:0000256" key="4">
    <source>
        <dbReference type="ARBA" id="ARBA00022475"/>
    </source>
</evidence>
<dbReference type="NCBIfam" id="TIGR00797">
    <property type="entry name" value="matE"/>
    <property type="match status" value="1"/>
</dbReference>
<evidence type="ECO:0000256" key="2">
    <source>
        <dbReference type="ARBA" id="ARBA00010199"/>
    </source>
</evidence>
<gene>
    <name evidence="9" type="ORF">BK730_02295</name>
</gene>
<proteinExistence type="inferred from homology"/>
<evidence type="ECO:0000256" key="5">
    <source>
        <dbReference type="ARBA" id="ARBA00022692"/>
    </source>
</evidence>
<comment type="similarity">
    <text evidence="2">Belongs to the multi antimicrobial extrusion (MATE) (TC 2.A.66.1) family.</text>
</comment>
<feature type="transmembrane region" description="Helical" evidence="8">
    <location>
        <begin position="182"/>
        <end position="205"/>
    </location>
</feature>
<comment type="caution">
    <text evidence="9">The sequence shown here is derived from an EMBL/GenBank/DDBJ whole genome shotgun (WGS) entry which is preliminary data.</text>
</comment>
<keyword evidence="3" id="KW-0813">Transport</keyword>
<evidence type="ECO:0000256" key="6">
    <source>
        <dbReference type="ARBA" id="ARBA00022989"/>
    </source>
</evidence>
<dbReference type="GO" id="GO:0015297">
    <property type="term" value="F:antiporter activity"/>
    <property type="evidence" value="ECO:0007669"/>
    <property type="project" value="InterPro"/>
</dbReference>
<evidence type="ECO:0000256" key="8">
    <source>
        <dbReference type="SAM" id="Phobius"/>
    </source>
</evidence>
<evidence type="ECO:0000313" key="9">
    <source>
        <dbReference type="EMBL" id="OTX97187.1"/>
    </source>
</evidence>
<dbReference type="PIRSF" id="PIRSF006603">
    <property type="entry name" value="DinF"/>
    <property type="match status" value="1"/>
</dbReference>
<name>A0A242ZMH0_9BACI</name>
<dbReference type="PANTHER" id="PTHR43549:SF2">
    <property type="entry name" value="MULTIDRUG RESISTANCE PROTEIN NORM-RELATED"/>
    <property type="match status" value="1"/>
</dbReference>
<feature type="transmembrane region" description="Helical" evidence="8">
    <location>
        <begin position="73"/>
        <end position="92"/>
    </location>
</feature>
<dbReference type="CDD" id="cd13146">
    <property type="entry name" value="MATE_like_6"/>
    <property type="match status" value="1"/>
</dbReference>
<dbReference type="AlphaFoldDB" id="A0A242ZMH0"/>
<keyword evidence="5 8" id="KW-0812">Transmembrane</keyword>
<feature type="transmembrane region" description="Helical" evidence="8">
    <location>
        <begin position="336"/>
        <end position="353"/>
    </location>
</feature>
<sequence>MAKSNSKSKKEASNLEEEILRGPIIPISIKLAMPILIGQFLLLIYGVTDTIFISMLDKSSTALMSGIGLVFPVYMLFLALGTGMFTGVSSLLARGIGEQNKHVINKAADSGLVLSSVAAFVTVVILYIIGEPMLNFLAGNQLSQEAVNYASQYFYFIIPGLGLIMVYQALLGVLQGEGLSQYYGISMLISTVFNIILNPIFIFVFDLGVAGSALATTVSITISLLFVLSIFKRGKSSMRISFNFSNIDKEQILEIIRIGIPQVLSMVSLSFAMMFLNNLIGSISETSMNSWVLVGRMDEFILMVGYAFSGATLTLIGQNYGRKNYSRVLEIFKKNVILGIVLSSIFVLIYVFGSKNLFSLFTTLPEVVEGAVLQVKTVSITYVCIVTAIVVTASFQATGKAMPGLIIDIIRMGVVTIPLAYLVVYQFNKGVVDLFYVIAGANIFTMFLSVIWCYSYLKKQESKMPTVSQELKH</sequence>
<dbReference type="InterPro" id="IPR048279">
    <property type="entry name" value="MdtK-like"/>
</dbReference>
<dbReference type="InterPro" id="IPR052031">
    <property type="entry name" value="Membrane_Transporter-Flippase"/>
</dbReference>
<evidence type="ECO:0000256" key="1">
    <source>
        <dbReference type="ARBA" id="ARBA00004651"/>
    </source>
</evidence>
<dbReference type="EMBL" id="NFDE01000006">
    <property type="protein sequence ID" value="OTX97187.1"/>
    <property type="molecule type" value="Genomic_DNA"/>
</dbReference>
<reference evidence="9 10" key="1">
    <citation type="submission" date="2016-10" db="EMBL/GenBank/DDBJ databases">
        <title>Comparative genomics of Bacillus thuringiensis reveals a path to pathogens against multiple invertebrate hosts.</title>
        <authorList>
            <person name="Zheng J."/>
            <person name="Gao Q."/>
            <person name="Liu H."/>
            <person name="Peng D."/>
            <person name="Ruan L."/>
            <person name="Sun M."/>
        </authorList>
    </citation>
    <scope>NUCLEOTIDE SEQUENCE [LARGE SCALE GENOMIC DNA]</scope>
    <source>
        <strain evidence="9">BGSC 4BK1</strain>
    </source>
</reference>
<evidence type="ECO:0000256" key="3">
    <source>
        <dbReference type="ARBA" id="ARBA00022448"/>
    </source>
</evidence>